<evidence type="ECO:0000259" key="5">
    <source>
        <dbReference type="Pfam" id="PF01507"/>
    </source>
</evidence>
<keyword evidence="4" id="KW-0411">Iron-sulfur</keyword>
<dbReference type="PANTHER" id="PTHR46509">
    <property type="entry name" value="PHOSPHOADENOSINE PHOSPHOSULFATE REDUCTASE"/>
    <property type="match status" value="1"/>
</dbReference>
<dbReference type="SUPFAM" id="SSF52402">
    <property type="entry name" value="Adenine nucleotide alpha hydrolases-like"/>
    <property type="match status" value="1"/>
</dbReference>
<dbReference type="PANTHER" id="PTHR46509:SF1">
    <property type="entry name" value="PHOSPHOADENOSINE PHOSPHOSULFATE REDUCTASE"/>
    <property type="match status" value="1"/>
</dbReference>
<dbReference type="GO" id="GO:0019379">
    <property type="term" value="P:sulfate assimilation, phosphoadenylyl sulfate reduction by phosphoadenylyl-sulfate reductase (thioredoxin)"/>
    <property type="evidence" value="ECO:0007669"/>
    <property type="project" value="UniProtKB-UniRule"/>
</dbReference>
<keyword evidence="7" id="KW-1185">Reference proteome</keyword>
<keyword evidence="2 4" id="KW-0560">Oxidoreductase</keyword>
<evidence type="ECO:0000256" key="3">
    <source>
        <dbReference type="ARBA" id="ARBA00024327"/>
    </source>
</evidence>
<proteinExistence type="inferred from homology"/>
<organism evidence="6 7">
    <name type="scientific">Propionibacterium acidifaciens F0233</name>
    <dbReference type="NCBI Taxonomy" id="553198"/>
    <lineage>
        <taxon>Bacteria</taxon>
        <taxon>Bacillati</taxon>
        <taxon>Actinomycetota</taxon>
        <taxon>Actinomycetes</taxon>
        <taxon>Propionibacteriales</taxon>
        <taxon>Propionibacteriaceae</taxon>
        <taxon>Propionibacterium</taxon>
    </lineage>
</organism>
<comment type="catalytic activity">
    <reaction evidence="4">
        <text>[thioredoxin]-disulfide + sulfite + AMP + 2 H(+) = adenosine 5'-phosphosulfate + [thioredoxin]-dithiol</text>
        <dbReference type="Rhea" id="RHEA:21976"/>
        <dbReference type="Rhea" id="RHEA-COMP:10698"/>
        <dbReference type="Rhea" id="RHEA-COMP:10700"/>
        <dbReference type="ChEBI" id="CHEBI:15378"/>
        <dbReference type="ChEBI" id="CHEBI:17359"/>
        <dbReference type="ChEBI" id="CHEBI:29950"/>
        <dbReference type="ChEBI" id="CHEBI:50058"/>
        <dbReference type="ChEBI" id="CHEBI:58243"/>
        <dbReference type="ChEBI" id="CHEBI:456215"/>
        <dbReference type="EC" id="1.8.4.10"/>
    </reaction>
</comment>
<dbReference type="EC" id="1.8.4.10" evidence="4"/>
<dbReference type="OrthoDB" id="9794018at2"/>
<comment type="function">
    <text evidence="4">Catalyzes the formation of sulfite from adenosine 5'-phosphosulfate (APS) using thioredoxin as an electron donor.</text>
</comment>
<dbReference type="Proteomes" id="UP000017052">
    <property type="component" value="Unassembled WGS sequence"/>
</dbReference>
<dbReference type="NCBIfam" id="TIGR00434">
    <property type="entry name" value="cysH"/>
    <property type="match status" value="1"/>
</dbReference>
<keyword evidence="4" id="KW-0479">Metal-binding</keyword>
<dbReference type="PIRSF" id="PIRSF000857">
    <property type="entry name" value="PAPS_reductase"/>
    <property type="match status" value="1"/>
</dbReference>
<name>U2QYD1_9ACTN</name>
<comment type="subcellular location">
    <subcellularLocation>
        <location evidence="4">Cytoplasm</location>
    </subcellularLocation>
</comment>
<evidence type="ECO:0000256" key="2">
    <source>
        <dbReference type="ARBA" id="ARBA00023002"/>
    </source>
</evidence>
<dbReference type="InterPro" id="IPR004511">
    <property type="entry name" value="PAPS/APS_Rdtase"/>
</dbReference>
<dbReference type="InterPro" id="IPR014729">
    <property type="entry name" value="Rossmann-like_a/b/a_fold"/>
</dbReference>
<keyword evidence="4" id="KW-0408">Iron</keyword>
<evidence type="ECO:0000256" key="4">
    <source>
        <dbReference type="HAMAP-Rule" id="MF_00063"/>
    </source>
</evidence>
<comment type="cofactor">
    <cofactor evidence="4">
        <name>[4Fe-4S] cluster</name>
        <dbReference type="ChEBI" id="CHEBI:49883"/>
    </cofactor>
    <text evidence="4">Binds 1 [4Fe-4S] cluster per subunit.</text>
</comment>
<feature type="binding site" evidence="4">
    <location>
        <position position="207"/>
    </location>
    <ligand>
        <name>[4Fe-4S] cluster</name>
        <dbReference type="ChEBI" id="CHEBI:49883"/>
    </ligand>
</feature>
<dbReference type="RefSeq" id="WP_021796517.1">
    <property type="nucleotide sequence ID" value="NZ_ACVN02000050.1"/>
</dbReference>
<comment type="caution">
    <text evidence="6">The sequence shown here is derived from an EMBL/GenBank/DDBJ whole genome shotgun (WGS) entry which is preliminary data.</text>
</comment>
<accession>U2QYD1</accession>
<dbReference type="NCBIfam" id="NF002537">
    <property type="entry name" value="PRK02090.1"/>
    <property type="match status" value="1"/>
</dbReference>
<feature type="binding site" evidence="4">
    <location>
        <position position="204"/>
    </location>
    <ligand>
        <name>[4Fe-4S] cluster</name>
        <dbReference type="ChEBI" id="CHEBI:49883"/>
    </ligand>
</feature>
<dbReference type="GO" id="GO:0070814">
    <property type="term" value="P:hydrogen sulfide biosynthetic process"/>
    <property type="evidence" value="ECO:0007669"/>
    <property type="project" value="UniProtKB-UniRule"/>
</dbReference>
<evidence type="ECO:0000313" key="7">
    <source>
        <dbReference type="Proteomes" id="UP000017052"/>
    </source>
</evidence>
<gene>
    <name evidence="4 6" type="primary">cysH</name>
    <name evidence="6" type="ORF">HMPREF0682_0603</name>
</gene>
<dbReference type="CDD" id="cd23945">
    <property type="entry name" value="PAPS_reductase"/>
    <property type="match status" value="1"/>
</dbReference>
<dbReference type="AlphaFoldDB" id="U2QYD1"/>
<dbReference type="GO" id="GO:0051539">
    <property type="term" value="F:4 iron, 4 sulfur cluster binding"/>
    <property type="evidence" value="ECO:0007669"/>
    <property type="project" value="UniProtKB-UniRule"/>
</dbReference>
<evidence type="ECO:0000313" key="6">
    <source>
        <dbReference type="EMBL" id="ERK61521.1"/>
    </source>
</evidence>
<evidence type="ECO:0000256" key="1">
    <source>
        <dbReference type="ARBA" id="ARBA00009732"/>
    </source>
</evidence>
<dbReference type="GO" id="GO:0046872">
    <property type="term" value="F:metal ion binding"/>
    <property type="evidence" value="ECO:0007669"/>
    <property type="project" value="UniProtKB-KW"/>
</dbReference>
<dbReference type="InterPro" id="IPR002500">
    <property type="entry name" value="PAPS_reduct_dom"/>
</dbReference>
<keyword evidence="4" id="KW-0963">Cytoplasm</keyword>
<dbReference type="GeneID" id="95360830"/>
<dbReference type="EMBL" id="ACVN02000050">
    <property type="protein sequence ID" value="ERK61521.1"/>
    <property type="molecule type" value="Genomic_DNA"/>
</dbReference>
<dbReference type="HAMAP" id="MF_00063">
    <property type="entry name" value="CysH"/>
    <property type="match status" value="1"/>
</dbReference>
<comment type="pathway">
    <text evidence="3 4">Sulfur metabolism; hydrogen sulfide biosynthesis; sulfite from sulfate.</text>
</comment>
<feature type="binding site" evidence="4">
    <location>
        <position position="121"/>
    </location>
    <ligand>
        <name>[4Fe-4S] cluster</name>
        <dbReference type="ChEBI" id="CHEBI:49883"/>
    </ligand>
</feature>
<protein>
    <recommendedName>
        <fullName evidence="4">Adenosine 5'-phosphosulfate reductase</fullName>
        <shortName evidence="4">APS reductase</shortName>
        <ecNumber evidence="4">1.8.4.10</ecNumber>
    </recommendedName>
    <alternativeName>
        <fullName evidence="4">5'-adenylylsulfate reductase</fullName>
    </alternativeName>
    <alternativeName>
        <fullName evidence="4">Thioredoxin-dependent 5'-adenylylsulfate reductase</fullName>
    </alternativeName>
</protein>
<feature type="binding site" evidence="4">
    <location>
        <position position="122"/>
    </location>
    <ligand>
        <name>[4Fe-4S] cluster</name>
        <dbReference type="ChEBI" id="CHEBI:49883"/>
    </ligand>
</feature>
<comment type="similarity">
    <text evidence="1 4">Belongs to the PAPS reductase family. CysH subfamily.</text>
</comment>
<dbReference type="GO" id="GO:0004604">
    <property type="term" value="F:phosphoadenylyl-sulfate reductase (thioredoxin) activity"/>
    <property type="evidence" value="ECO:0007669"/>
    <property type="project" value="UniProtKB-UniRule"/>
</dbReference>
<feature type="active site" description="Nucleophile; cysteine thiosulfonate intermediate" evidence="4">
    <location>
        <position position="230"/>
    </location>
</feature>
<dbReference type="Gene3D" id="3.40.50.620">
    <property type="entry name" value="HUPs"/>
    <property type="match status" value="1"/>
</dbReference>
<feature type="domain" description="Phosphoadenosine phosphosulphate reductase" evidence="5">
    <location>
        <begin position="42"/>
        <end position="209"/>
    </location>
</feature>
<dbReference type="GO" id="GO:0005737">
    <property type="term" value="C:cytoplasm"/>
    <property type="evidence" value="ECO:0007669"/>
    <property type="project" value="UniProtKB-SubCell"/>
</dbReference>
<dbReference type="Pfam" id="PF01507">
    <property type="entry name" value="PAPS_reduct"/>
    <property type="match status" value="1"/>
</dbReference>
<sequence>MTRTRTEDELRAIAERASREHADDDAAELMAWAARTFGRSMAVACSMAADTAVTDLASRALPGVDVLFLETGYHFPETEDLRDDLPILQDITLVELRPDQSVAEQDAQYGPRLYERDPNACCRLRKVVPLNRALAGYEAWVTGIRREDNALRAHAGLVEWDESHRMVKLNPIAAWSADELFAYVDAHDVPVNPLLGQGYPSIGCATCTRRVAPGQDPRSGRWAGLTKTECGIHL</sequence>
<reference evidence="6" key="1">
    <citation type="submission" date="2013-08" db="EMBL/GenBank/DDBJ databases">
        <authorList>
            <person name="Durkin A.S."/>
            <person name="Haft D.R."/>
            <person name="McCorrison J."/>
            <person name="Torralba M."/>
            <person name="Gillis M."/>
            <person name="Haft D.H."/>
            <person name="Methe B."/>
            <person name="Sutton G."/>
            <person name="Nelson K.E."/>
        </authorList>
    </citation>
    <scope>NUCLEOTIDE SEQUENCE [LARGE SCALE GENOMIC DNA]</scope>
    <source>
        <strain evidence="6">F0233</strain>
    </source>
</reference>
<dbReference type="GO" id="GO:0043866">
    <property type="term" value="F:adenylyl-sulfate reductase (thioredoxin) activity"/>
    <property type="evidence" value="ECO:0007669"/>
    <property type="project" value="UniProtKB-EC"/>
</dbReference>